<proteinExistence type="predicted"/>
<accession>A0A0E9VID1</accession>
<dbReference type="EMBL" id="GBXM01030836">
    <property type="protein sequence ID" value="JAH77741.1"/>
    <property type="molecule type" value="Transcribed_RNA"/>
</dbReference>
<reference evidence="1" key="2">
    <citation type="journal article" date="2015" name="Fish Shellfish Immunol.">
        <title>Early steps in the European eel (Anguilla anguilla)-Vibrio vulnificus interaction in the gills: Role of the RtxA13 toxin.</title>
        <authorList>
            <person name="Callol A."/>
            <person name="Pajuelo D."/>
            <person name="Ebbesson L."/>
            <person name="Teles M."/>
            <person name="MacKenzie S."/>
            <person name="Amaro C."/>
        </authorList>
    </citation>
    <scope>NUCLEOTIDE SEQUENCE</scope>
</reference>
<reference evidence="1" key="1">
    <citation type="submission" date="2014-11" db="EMBL/GenBank/DDBJ databases">
        <authorList>
            <person name="Amaro Gonzalez C."/>
        </authorList>
    </citation>
    <scope>NUCLEOTIDE SEQUENCE</scope>
</reference>
<protein>
    <submittedName>
        <fullName evidence="1">Uncharacterized protein</fullName>
    </submittedName>
</protein>
<dbReference type="AlphaFoldDB" id="A0A0E9VID1"/>
<evidence type="ECO:0000313" key="1">
    <source>
        <dbReference type="EMBL" id="JAH77741.1"/>
    </source>
</evidence>
<sequence length="36" mass="4227">MGEENFWKTSSILKDFSRWAGCQLQRVSVFLHSKPL</sequence>
<name>A0A0E9VID1_ANGAN</name>
<organism evidence="1">
    <name type="scientific">Anguilla anguilla</name>
    <name type="common">European freshwater eel</name>
    <name type="synonym">Muraena anguilla</name>
    <dbReference type="NCBI Taxonomy" id="7936"/>
    <lineage>
        <taxon>Eukaryota</taxon>
        <taxon>Metazoa</taxon>
        <taxon>Chordata</taxon>
        <taxon>Craniata</taxon>
        <taxon>Vertebrata</taxon>
        <taxon>Euteleostomi</taxon>
        <taxon>Actinopterygii</taxon>
        <taxon>Neopterygii</taxon>
        <taxon>Teleostei</taxon>
        <taxon>Anguilliformes</taxon>
        <taxon>Anguillidae</taxon>
        <taxon>Anguilla</taxon>
    </lineage>
</organism>